<proteinExistence type="predicted"/>
<name>A0A0F9ASW8_9ZZZZ</name>
<organism evidence="1">
    <name type="scientific">marine sediment metagenome</name>
    <dbReference type="NCBI Taxonomy" id="412755"/>
    <lineage>
        <taxon>unclassified sequences</taxon>
        <taxon>metagenomes</taxon>
        <taxon>ecological metagenomes</taxon>
    </lineage>
</organism>
<accession>A0A0F9ASW8</accession>
<evidence type="ECO:0000313" key="1">
    <source>
        <dbReference type="EMBL" id="KKK81539.1"/>
    </source>
</evidence>
<protein>
    <submittedName>
        <fullName evidence="1">Uncharacterized protein</fullName>
    </submittedName>
</protein>
<sequence>MTNKIETLNKRLKEVKEKFDALQKSGIDHEILEIYLANKTLLPRRDVKKLLSHLEDFYDRLIKKDILKNLEND</sequence>
<dbReference type="EMBL" id="LAZR01053075">
    <property type="protein sequence ID" value="KKK81539.1"/>
    <property type="molecule type" value="Genomic_DNA"/>
</dbReference>
<reference evidence="1" key="1">
    <citation type="journal article" date="2015" name="Nature">
        <title>Complex archaea that bridge the gap between prokaryotes and eukaryotes.</title>
        <authorList>
            <person name="Spang A."/>
            <person name="Saw J.H."/>
            <person name="Jorgensen S.L."/>
            <person name="Zaremba-Niedzwiedzka K."/>
            <person name="Martijn J."/>
            <person name="Lind A.E."/>
            <person name="van Eijk R."/>
            <person name="Schleper C."/>
            <person name="Guy L."/>
            <person name="Ettema T.J."/>
        </authorList>
    </citation>
    <scope>NUCLEOTIDE SEQUENCE</scope>
</reference>
<dbReference type="AlphaFoldDB" id="A0A0F9ASW8"/>
<gene>
    <name evidence="1" type="ORF">LCGC14_2812410</name>
</gene>
<comment type="caution">
    <text evidence="1">The sequence shown here is derived from an EMBL/GenBank/DDBJ whole genome shotgun (WGS) entry which is preliminary data.</text>
</comment>